<dbReference type="Proteomes" id="UP000554482">
    <property type="component" value="Unassembled WGS sequence"/>
</dbReference>
<protein>
    <submittedName>
        <fullName evidence="1">Uncharacterized protein</fullName>
    </submittedName>
</protein>
<proteinExistence type="predicted"/>
<accession>A0A7J6XEG7</accession>
<evidence type="ECO:0000313" key="1">
    <source>
        <dbReference type="EMBL" id="KAF5207255.1"/>
    </source>
</evidence>
<dbReference type="EMBL" id="JABWDY010001648">
    <property type="protein sequence ID" value="KAF5207255.1"/>
    <property type="molecule type" value="Genomic_DNA"/>
</dbReference>
<sequence length="59" mass="6910">DYFWSSCLHRNFTHLPLFLNYLALGSKRPELKGFLLLDFGSSGAKFSVWEFRGLCFWSC</sequence>
<comment type="caution">
    <text evidence="1">The sequence shown here is derived from an EMBL/GenBank/DDBJ whole genome shotgun (WGS) entry which is preliminary data.</text>
</comment>
<reference evidence="1 2" key="1">
    <citation type="submission" date="2020-06" db="EMBL/GenBank/DDBJ databases">
        <title>Transcriptomic and genomic resources for Thalictrum thalictroides and T. hernandezii: Facilitating candidate gene discovery in an emerging model plant lineage.</title>
        <authorList>
            <person name="Arias T."/>
            <person name="Riano-Pachon D.M."/>
            <person name="Di Stilio V.S."/>
        </authorList>
    </citation>
    <scope>NUCLEOTIDE SEQUENCE [LARGE SCALE GENOMIC DNA]</scope>
    <source>
        <strain evidence="2">cv. WT478/WT964</strain>
        <tissue evidence="1">Leaves</tissue>
    </source>
</reference>
<gene>
    <name evidence="1" type="ORF">FRX31_003157</name>
</gene>
<name>A0A7J6XEG7_THATH</name>
<dbReference type="AlphaFoldDB" id="A0A7J6XEG7"/>
<keyword evidence="2" id="KW-1185">Reference proteome</keyword>
<evidence type="ECO:0000313" key="2">
    <source>
        <dbReference type="Proteomes" id="UP000554482"/>
    </source>
</evidence>
<feature type="non-terminal residue" evidence="1">
    <location>
        <position position="1"/>
    </location>
</feature>
<organism evidence="1 2">
    <name type="scientific">Thalictrum thalictroides</name>
    <name type="common">Rue-anemone</name>
    <name type="synonym">Anemone thalictroides</name>
    <dbReference type="NCBI Taxonomy" id="46969"/>
    <lineage>
        <taxon>Eukaryota</taxon>
        <taxon>Viridiplantae</taxon>
        <taxon>Streptophyta</taxon>
        <taxon>Embryophyta</taxon>
        <taxon>Tracheophyta</taxon>
        <taxon>Spermatophyta</taxon>
        <taxon>Magnoliopsida</taxon>
        <taxon>Ranunculales</taxon>
        <taxon>Ranunculaceae</taxon>
        <taxon>Thalictroideae</taxon>
        <taxon>Thalictrum</taxon>
    </lineage>
</organism>